<dbReference type="RefSeq" id="WP_119109060.1">
    <property type="nucleotide sequence ID" value="NZ_QXJC01000003.1"/>
</dbReference>
<dbReference type="Proteomes" id="UP000266302">
    <property type="component" value="Unassembled WGS sequence"/>
</dbReference>
<evidence type="ECO:0000313" key="2">
    <source>
        <dbReference type="EMBL" id="RID98395.1"/>
    </source>
</evidence>
<protein>
    <submittedName>
        <fullName evidence="2">DUF4148 domain-containing protein</fullName>
    </submittedName>
</protein>
<evidence type="ECO:0000313" key="3">
    <source>
        <dbReference type="Proteomes" id="UP000266302"/>
    </source>
</evidence>
<reference evidence="2 3" key="1">
    <citation type="submission" date="2018-09" db="EMBL/GenBank/DDBJ databases">
        <title>Draft genome of Simplicispira sp. NY-02.</title>
        <authorList>
            <person name="Im W.T."/>
        </authorList>
    </citation>
    <scope>NUCLEOTIDE SEQUENCE [LARGE SCALE GENOMIC DNA]</scope>
    <source>
        <strain evidence="2 3">NY-02</strain>
    </source>
</reference>
<organism evidence="2 3">
    <name type="scientific">Simplicispira hankyongi</name>
    <dbReference type="NCBI Taxonomy" id="2315688"/>
    <lineage>
        <taxon>Bacteria</taxon>
        <taxon>Pseudomonadati</taxon>
        <taxon>Pseudomonadota</taxon>
        <taxon>Betaproteobacteria</taxon>
        <taxon>Burkholderiales</taxon>
        <taxon>Comamonadaceae</taxon>
        <taxon>Simplicispira</taxon>
    </lineage>
</organism>
<gene>
    <name evidence="2" type="ORF">D3F03_09145</name>
</gene>
<feature type="chain" id="PRO_5017391366" evidence="1">
    <location>
        <begin position="23"/>
        <end position="96"/>
    </location>
</feature>
<feature type="signal peptide" evidence="1">
    <location>
        <begin position="1"/>
        <end position="22"/>
    </location>
</feature>
<sequence>MNATRLFSVAAVAAFASFAAQAGSAYGDLYGANFDASVQSTRASAEVRAEGAAALPAQKNFVVLQASQPSQLSRLDVRAEAVTAARAGEIATGNRS</sequence>
<comment type="caution">
    <text evidence="2">The sequence shown here is derived from an EMBL/GenBank/DDBJ whole genome shotgun (WGS) entry which is preliminary data.</text>
</comment>
<accession>A0A398C5Q5</accession>
<dbReference type="OrthoDB" id="8821441at2"/>
<evidence type="ECO:0000256" key="1">
    <source>
        <dbReference type="SAM" id="SignalP"/>
    </source>
</evidence>
<name>A0A398C5Q5_9BURK</name>
<dbReference type="EMBL" id="QXJC01000003">
    <property type="protein sequence ID" value="RID98395.1"/>
    <property type="molecule type" value="Genomic_DNA"/>
</dbReference>
<proteinExistence type="predicted"/>
<keyword evidence="3" id="KW-1185">Reference proteome</keyword>
<keyword evidence="1" id="KW-0732">Signal</keyword>
<dbReference type="AlphaFoldDB" id="A0A398C5Q5"/>